<dbReference type="AlphaFoldDB" id="Q01WR0"/>
<evidence type="ECO:0000259" key="2">
    <source>
        <dbReference type="Pfam" id="PF08818"/>
    </source>
</evidence>
<gene>
    <name evidence="3" type="ordered locus">Acid_4948</name>
</gene>
<dbReference type="eggNOG" id="COG5649">
    <property type="taxonomic scope" value="Bacteria"/>
</dbReference>
<dbReference type="HOGENOM" id="CLU_1784331_0_0_0"/>
<evidence type="ECO:0000313" key="3">
    <source>
        <dbReference type="EMBL" id="ABJ85905.1"/>
    </source>
</evidence>
<feature type="compositionally biased region" description="Low complexity" evidence="1">
    <location>
        <begin position="134"/>
        <end position="147"/>
    </location>
</feature>
<feature type="domain" description="YdhG-like" evidence="2">
    <location>
        <begin position="24"/>
        <end position="121"/>
    </location>
</feature>
<dbReference type="KEGG" id="sus:Acid_4948"/>
<proteinExistence type="predicted"/>
<feature type="region of interest" description="Disordered" evidence="1">
    <location>
        <begin position="124"/>
        <end position="147"/>
    </location>
</feature>
<protein>
    <recommendedName>
        <fullName evidence="2">YdhG-like domain-containing protein</fullName>
    </recommendedName>
</protein>
<dbReference type="InterPro" id="IPR014922">
    <property type="entry name" value="YdhG-like"/>
</dbReference>
<dbReference type="Pfam" id="PF08818">
    <property type="entry name" value="DUF1801"/>
    <property type="match status" value="1"/>
</dbReference>
<evidence type="ECO:0000256" key="1">
    <source>
        <dbReference type="SAM" id="MobiDB-lite"/>
    </source>
</evidence>
<sequence>MRLRVPDPGYLKLLRPYSEGIQKLALAARKLILEEAPEASEIVYEVYTIADHFTFTERPGDAFVFTTTHANWVNLGFNFGSQLPDPHALLRGEGKWIRHVRIAKAADLDTPGVRELVREAIAQAERPEGKAGKPRTVVRAAARPRPA</sequence>
<accession>Q01WR0</accession>
<reference evidence="3" key="1">
    <citation type="submission" date="2006-10" db="EMBL/GenBank/DDBJ databases">
        <title>Complete sequence of Solibacter usitatus Ellin6076.</title>
        <authorList>
            <consortium name="US DOE Joint Genome Institute"/>
            <person name="Copeland A."/>
            <person name="Lucas S."/>
            <person name="Lapidus A."/>
            <person name="Barry K."/>
            <person name="Detter J.C."/>
            <person name="Glavina del Rio T."/>
            <person name="Hammon N."/>
            <person name="Israni S."/>
            <person name="Dalin E."/>
            <person name="Tice H."/>
            <person name="Pitluck S."/>
            <person name="Thompson L.S."/>
            <person name="Brettin T."/>
            <person name="Bruce D."/>
            <person name="Han C."/>
            <person name="Tapia R."/>
            <person name="Gilna P."/>
            <person name="Schmutz J."/>
            <person name="Larimer F."/>
            <person name="Land M."/>
            <person name="Hauser L."/>
            <person name="Kyrpides N."/>
            <person name="Mikhailova N."/>
            <person name="Janssen P.H."/>
            <person name="Kuske C.R."/>
            <person name="Richardson P."/>
        </authorList>
    </citation>
    <scope>NUCLEOTIDE SEQUENCE</scope>
    <source>
        <strain evidence="3">Ellin6076</strain>
    </source>
</reference>
<dbReference type="EMBL" id="CP000473">
    <property type="protein sequence ID" value="ABJ85905.1"/>
    <property type="molecule type" value="Genomic_DNA"/>
</dbReference>
<name>Q01WR0_SOLUE</name>
<dbReference type="SUPFAM" id="SSF159888">
    <property type="entry name" value="YdhG-like"/>
    <property type="match status" value="1"/>
</dbReference>
<organism evidence="3">
    <name type="scientific">Solibacter usitatus (strain Ellin6076)</name>
    <dbReference type="NCBI Taxonomy" id="234267"/>
    <lineage>
        <taxon>Bacteria</taxon>
        <taxon>Pseudomonadati</taxon>
        <taxon>Acidobacteriota</taxon>
        <taxon>Terriglobia</taxon>
        <taxon>Bryobacterales</taxon>
        <taxon>Solibacteraceae</taxon>
        <taxon>Candidatus Solibacter</taxon>
    </lineage>
</organism>
<dbReference type="InParanoid" id="Q01WR0"/>